<dbReference type="PANTHER" id="PTHR35526">
    <property type="entry name" value="ANTI-SIGMA-F FACTOR RSBW-RELATED"/>
    <property type="match status" value="1"/>
</dbReference>
<reference evidence="3 4" key="1">
    <citation type="submission" date="2020-08" db="EMBL/GenBank/DDBJ databases">
        <title>Sequencing the genomes of 1000 actinobacteria strains.</title>
        <authorList>
            <person name="Klenk H.-P."/>
        </authorList>
    </citation>
    <scope>NUCLEOTIDE SEQUENCE [LARGE SCALE GENOMIC DNA]</scope>
    <source>
        <strain evidence="3 4">DSM 44936</strain>
    </source>
</reference>
<keyword evidence="1" id="KW-0723">Serine/threonine-protein kinase</keyword>
<protein>
    <submittedName>
        <fullName evidence="3">Anti-sigma regulatory factor (Ser/Thr protein kinase)</fullName>
    </submittedName>
</protein>
<comment type="caution">
    <text evidence="3">The sequence shown here is derived from an EMBL/GenBank/DDBJ whole genome shotgun (WGS) entry which is preliminary data.</text>
</comment>
<dbReference type="RefSeq" id="WP_184979324.1">
    <property type="nucleotide sequence ID" value="NZ_BAAALO010000012.1"/>
</dbReference>
<proteinExistence type="predicted"/>
<keyword evidence="1" id="KW-0808">Transferase</keyword>
<dbReference type="AlphaFoldDB" id="A0A7X0M6Q8"/>
<evidence type="ECO:0000313" key="3">
    <source>
        <dbReference type="EMBL" id="MBB6472234.1"/>
    </source>
</evidence>
<dbReference type="EMBL" id="JACHIU010000001">
    <property type="protein sequence ID" value="MBB6472234.1"/>
    <property type="molecule type" value="Genomic_DNA"/>
</dbReference>
<dbReference type="Gene3D" id="3.30.565.10">
    <property type="entry name" value="Histidine kinase-like ATPase, C-terminal domain"/>
    <property type="match status" value="1"/>
</dbReference>
<dbReference type="InterPro" id="IPR036890">
    <property type="entry name" value="HATPase_C_sf"/>
</dbReference>
<sequence length="142" mass="15265">MTLPSDGVRAAVLEIPHDAAAISGARDQVKEVLRAWQITELTDDVLLVVGELLGNAVRHGAPPIRVSLWGTPRDFCVRVTDQGAEMPRLLHLDTEAVHRRGLAIVAALADEYGVNPLPGGTGKTVWAKWKRISVTALHAGKP</sequence>
<dbReference type="PANTHER" id="PTHR35526:SF3">
    <property type="entry name" value="ANTI-SIGMA-F FACTOR RSBW"/>
    <property type="match status" value="1"/>
</dbReference>
<dbReference type="GO" id="GO:0004674">
    <property type="term" value="F:protein serine/threonine kinase activity"/>
    <property type="evidence" value="ECO:0007669"/>
    <property type="project" value="UniProtKB-KW"/>
</dbReference>
<name>A0A7X0M6Q8_9ACTN</name>
<dbReference type="Pfam" id="PF13581">
    <property type="entry name" value="HATPase_c_2"/>
    <property type="match status" value="1"/>
</dbReference>
<dbReference type="InterPro" id="IPR003594">
    <property type="entry name" value="HATPase_dom"/>
</dbReference>
<feature type="domain" description="Histidine kinase/HSP90-like ATPase" evidence="2">
    <location>
        <begin position="16"/>
        <end position="129"/>
    </location>
</feature>
<dbReference type="Proteomes" id="UP000555564">
    <property type="component" value="Unassembled WGS sequence"/>
</dbReference>
<evidence type="ECO:0000313" key="4">
    <source>
        <dbReference type="Proteomes" id="UP000555564"/>
    </source>
</evidence>
<dbReference type="CDD" id="cd16936">
    <property type="entry name" value="HATPase_RsbW-like"/>
    <property type="match status" value="1"/>
</dbReference>
<keyword evidence="4" id="KW-1185">Reference proteome</keyword>
<organism evidence="3 4">
    <name type="scientific">Sphaerisporangium rubeum</name>
    <dbReference type="NCBI Taxonomy" id="321317"/>
    <lineage>
        <taxon>Bacteria</taxon>
        <taxon>Bacillati</taxon>
        <taxon>Actinomycetota</taxon>
        <taxon>Actinomycetes</taxon>
        <taxon>Streptosporangiales</taxon>
        <taxon>Streptosporangiaceae</taxon>
        <taxon>Sphaerisporangium</taxon>
    </lineage>
</organism>
<dbReference type="InterPro" id="IPR050267">
    <property type="entry name" value="Anti-sigma-factor_SerPK"/>
</dbReference>
<accession>A0A7X0M6Q8</accession>
<gene>
    <name evidence="3" type="ORF">BJ992_001665</name>
</gene>
<dbReference type="SUPFAM" id="SSF55874">
    <property type="entry name" value="ATPase domain of HSP90 chaperone/DNA topoisomerase II/histidine kinase"/>
    <property type="match status" value="1"/>
</dbReference>
<evidence type="ECO:0000259" key="2">
    <source>
        <dbReference type="Pfam" id="PF13581"/>
    </source>
</evidence>
<keyword evidence="1" id="KW-0418">Kinase</keyword>
<evidence type="ECO:0000256" key="1">
    <source>
        <dbReference type="ARBA" id="ARBA00022527"/>
    </source>
</evidence>